<dbReference type="PANTHER" id="PTHR35792:SF2">
    <property type="entry name" value="GENERAL STRESS PROTEIN"/>
    <property type="match status" value="1"/>
</dbReference>
<keyword evidence="2" id="KW-0472">Membrane</keyword>
<feature type="transmembrane region" description="Helical" evidence="2">
    <location>
        <begin position="10"/>
        <end position="29"/>
    </location>
</feature>
<dbReference type="GeneID" id="64217980"/>
<keyword evidence="2" id="KW-1133">Transmembrane helix</keyword>
<dbReference type="InterPro" id="IPR052928">
    <property type="entry name" value="Desiccation-related_membrane"/>
</dbReference>
<proteinExistence type="predicted"/>
<dbReference type="AlphaFoldDB" id="A0A1U9YK61"/>
<feature type="compositionally biased region" description="Basic and acidic residues" evidence="1">
    <location>
        <begin position="89"/>
        <end position="98"/>
    </location>
</feature>
<dbReference type="EMBL" id="CP020557">
    <property type="protein sequence ID" value="ARF69260.1"/>
    <property type="molecule type" value="Genomic_DNA"/>
</dbReference>
<gene>
    <name evidence="3" type="ORF">B7C51_17695</name>
</gene>
<evidence type="ECO:0000256" key="2">
    <source>
        <dbReference type="SAM" id="Phobius"/>
    </source>
</evidence>
<dbReference type="Pfam" id="PF12732">
    <property type="entry name" value="YtxH"/>
    <property type="match status" value="1"/>
</dbReference>
<evidence type="ECO:0000313" key="4">
    <source>
        <dbReference type="Proteomes" id="UP000192727"/>
    </source>
</evidence>
<evidence type="ECO:0000313" key="3">
    <source>
        <dbReference type="EMBL" id="ARF69260.1"/>
    </source>
</evidence>
<dbReference type="Proteomes" id="UP000192727">
    <property type="component" value="Chromosome"/>
</dbReference>
<dbReference type="InterPro" id="IPR024623">
    <property type="entry name" value="YtxH"/>
</dbReference>
<sequence length="125" mass="13060">MGKSQRTKDILVGVVAGSVLGAITALLFAPKPGKELRADIKQQAQQVGEKTAQFAGAVAEKTQEVAGTVSTTTTEWVGKAKTAASEVIDNFRQKDKTAEPAQPTAGEETSAGNMQEEQQTAALSK</sequence>
<reference evidence="3 4" key="1">
    <citation type="submission" date="2017-03" db="EMBL/GenBank/DDBJ databases">
        <title>Paenibacillus larvae genome sequencing.</title>
        <authorList>
            <person name="Dingman D.W."/>
        </authorList>
    </citation>
    <scope>NUCLEOTIDE SEQUENCE [LARGE SCALE GENOMIC DNA]</scope>
    <source>
        <strain evidence="3 4">SAG 10367</strain>
    </source>
</reference>
<accession>A0A1U9YK61</accession>
<dbReference type="PANTHER" id="PTHR35792">
    <property type="entry name" value="GENERAL STRESS PROTEIN"/>
    <property type="match status" value="1"/>
</dbReference>
<dbReference type="RefSeq" id="WP_024093604.1">
    <property type="nucleotide sequence ID" value="NZ_CP019794.1"/>
</dbReference>
<protein>
    <submittedName>
        <fullName evidence="3">Uncharacterized protein</fullName>
    </submittedName>
</protein>
<feature type="compositionally biased region" description="Polar residues" evidence="1">
    <location>
        <begin position="110"/>
        <end position="125"/>
    </location>
</feature>
<evidence type="ECO:0000256" key="1">
    <source>
        <dbReference type="SAM" id="MobiDB-lite"/>
    </source>
</evidence>
<organism evidence="3 4">
    <name type="scientific">Paenibacillus larvae subsp. pulvifaciens</name>
    <dbReference type="NCBI Taxonomy" id="1477"/>
    <lineage>
        <taxon>Bacteria</taxon>
        <taxon>Bacillati</taxon>
        <taxon>Bacillota</taxon>
        <taxon>Bacilli</taxon>
        <taxon>Bacillales</taxon>
        <taxon>Paenibacillaceae</taxon>
        <taxon>Paenibacillus</taxon>
    </lineage>
</organism>
<feature type="region of interest" description="Disordered" evidence="1">
    <location>
        <begin position="88"/>
        <end position="125"/>
    </location>
</feature>
<keyword evidence="2" id="KW-0812">Transmembrane</keyword>
<name>A0A1U9YK61_9BACL</name>